<proteinExistence type="evidence at transcript level"/>
<evidence type="ECO:0000256" key="5">
    <source>
        <dbReference type="ARBA" id="ARBA00022771"/>
    </source>
</evidence>
<dbReference type="InterPro" id="IPR001841">
    <property type="entry name" value="Znf_RING"/>
</dbReference>
<dbReference type="Pfam" id="PF13639">
    <property type="entry name" value="zf-RING_2"/>
    <property type="match status" value="1"/>
</dbReference>
<evidence type="ECO:0000313" key="11">
    <source>
        <dbReference type="EMBL" id="ABR17896.1"/>
    </source>
</evidence>
<keyword evidence="4" id="KW-0479">Metal-binding</keyword>
<reference evidence="11" key="1">
    <citation type="submission" date="2007-06" db="EMBL/GenBank/DDBJ databases">
        <title>Full length cDNA sequences from Sitka Spruce (Picea sitchensis).</title>
        <authorList>
            <person name="Ralph S.G."/>
            <person name="Chun H.E."/>
            <person name="Liao N."/>
            <person name="Ali J."/>
            <person name="Reid K."/>
            <person name="Kolosova N."/>
            <person name="Cooper N."/>
            <person name="Cullis C."/>
            <person name="Jancsik S."/>
            <person name="Moore R."/>
            <person name="Mayo M."/>
            <person name="Wagner S."/>
            <person name="Holt R.A."/>
            <person name="Jones S.J.M."/>
            <person name="Marra M.A."/>
            <person name="Ritland C.E."/>
            <person name="Ritland K."/>
            <person name="Bohlmann J."/>
        </authorList>
    </citation>
    <scope>NUCLEOTIDE SEQUENCE</scope>
    <source>
        <tissue evidence="11">Bark</tissue>
    </source>
</reference>
<dbReference type="CDD" id="cd23116">
    <property type="entry name" value="RING-H2_AIRP1-like"/>
    <property type="match status" value="1"/>
</dbReference>
<dbReference type="SMART" id="SM00184">
    <property type="entry name" value="RING"/>
    <property type="match status" value="1"/>
</dbReference>
<evidence type="ECO:0000256" key="3">
    <source>
        <dbReference type="ARBA" id="ARBA00022679"/>
    </source>
</evidence>
<organism evidence="11">
    <name type="scientific">Picea sitchensis</name>
    <name type="common">Sitka spruce</name>
    <name type="synonym">Pinus sitchensis</name>
    <dbReference type="NCBI Taxonomy" id="3332"/>
    <lineage>
        <taxon>Eukaryota</taxon>
        <taxon>Viridiplantae</taxon>
        <taxon>Streptophyta</taxon>
        <taxon>Embryophyta</taxon>
        <taxon>Tracheophyta</taxon>
        <taxon>Spermatophyta</taxon>
        <taxon>Pinopsida</taxon>
        <taxon>Pinidae</taxon>
        <taxon>Conifers I</taxon>
        <taxon>Pinales</taxon>
        <taxon>Pinaceae</taxon>
        <taxon>Picea</taxon>
    </lineage>
</organism>
<keyword evidence="5 8" id="KW-0863">Zinc-finger</keyword>
<feature type="region of interest" description="Disordered" evidence="9">
    <location>
        <begin position="58"/>
        <end position="137"/>
    </location>
</feature>
<keyword evidence="6" id="KW-0833">Ubl conjugation pathway</keyword>
<dbReference type="EC" id="2.3.2.27" evidence="2"/>
<dbReference type="InterPro" id="IPR013083">
    <property type="entry name" value="Znf_RING/FYVE/PHD"/>
</dbReference>
<dbReference type="PANTHER" id="PTHR46463:SF10">
    <property type="entry name" value="OS01G0926200 PROTEIN"/>
    <property type="match status" value="1"/>
</dbReference>
<name>B8LQG6_PICSI</name>
<dbReference type="PANTHER" id="PTHR46463">
    <property type="entry name" value="ZINC FINGER, RING/FYVE/PHD-TYPE"/>
    <property type="match status" value="1"/>
</dbReference>
<evidence type="ECO:0000256" key="7">
    <source>
        <dbReference type="ARBA" id="ARBA00022833"/>
    </source>
</evidence>
<dbReference type="AlphaFoldDB" id="B8LQG6"/>
<evidence type="ECO:0000256" key="4">
    <source>
        <dbReference type="ARBA" id="ARBA00022723"/>
    </source>
</evidence>
<evidence type="ECO:0000256" key="9">
    <source>
        <dbReference type="SAM" id="MobiDB-lite"/>
    </source>
</evidence>
<evidence type="ECO:0000256" key="2">
    <source>
        <dbReference type="ARBA" id="ARBA00012483"/>
    </source>
</evidence>
<protein>
    <recommendedName>
        <fullName evidence="2">RING-type E3 ubiquitin transferase</fullName>
        <ecNumber evidence="2">2.3.2.27</ecNumber>
    </recommendedName>
</protein>
<sequence length="233" mass="26166">MGAFCCCLGQEDFEEYSSYPNGYAFQHCLCVRCCVRWFIGMYSAFSYTVEGHDISPSIQGVTPSSSELTGVPSPDGSPPDTYRAPPRPLPYDADPRYVRLQRDGLVSRRDKTSSHVHGESELLRTSNSDGDGEPLTNLHRWNEVDYEDEGQGYQPESPGKQQSLKAIMRIESSLSLLGDEDICPTCLDGYNTENPKIPTQCGHHFHLGCIYEWMERSKNCPVCDKEMVFTESP</sequence>
<dbReference type="OMA" id="CCCLRIE"/>
<evidence type="ECO:0000256" key="8">
    <source>
        <dbReference type="PROSITE-ProRule" id="PRU00175"/>
    </source>
</evidence>
<keyword evidence="7" id="KW-0862">Zinc</keyword>
<dbReference type="GO" id="GO:0008270">
    <property type="term" value="F:zinc ion binding"/>
    <property type="evidence" value="ECO:0007669"/>
    <property type="project" value="UniProtKB-KW"/>
</dbReference>
<keyword evidence="3" id="KW-0808">Transferase</keyword>
<feature type="compositionally biased region" description="Polar residues" evidence="9">
    <location>
        <begin position="58"/>
        <end position="68"/>
    </location>
</feature>
<dbReference type="SUPFAM" id="SSF57850">
    <property type="entry name" value="RING/U-box"/>
    <property type="match status" value="1"/>
</dbReference>
<dbReference type="GO" id="GO:0061630">
    <property type="term" value="F:ubiquitin protein ligase activity"/>
    <property type="evidence" value="ECO:0007669"/>
    <property type="project" value="UniProtKB-EC"/>
</dbReference>
<dbReference type="Gene3D" id="3.30.40.10">
    <property type="entry name" value="Zinc/RING finger domain, C3HC4 (zinc finger)"/>
    <property type="match status" value="1"/>
</dbReference>
<evidence type="ECO:0000256" key="6">
    <source>
        <dbReference type="ARBA" id="ARBA00022786"/>
    </source>
</evidence>
<feature type="domain" description="RING-type" evidence="10">
    <location>
        <begin position="183"/>
        <end position="224"/>
    </location>
</feature>
<evidence type="ECO:0000259" key="10">
    <source>
        <dbReference type="PROSITE" id="PS50089"/>
    </source>
</evidence>
<dbReference type="PROSITE" id="PS50089">
    <property type="entry name" value="ZF_RING_2"/>
    <property type="match status" value="1"/>
</dbReference>
<comment type="catalytic activity">
    <reaction evidence="1">
        <text>S-ubiquitinyl-[E2 ubiquitin-conjugating enzyme]-L-cysteine + [acceptor protein]-L-lysine = [E2 ubiquitin-conjugating enzyme]-L-cysteine + N(6)-ubiquitinyl-[acceptor protein]-L-lysine.</text>
        <dbReference type="EC" id="2.3.2.27"/>
    </reaction>
</comment>
<dbReference type="EMBL" id="EF678119">
    <property type="protein sequence ID" value="ABR17896.1"/>
    <property type="molecule type" value="mRNA"/>
</dbReference>
<accession>B8LQG6</accession>
<feature type="compositionally biased region" description="Basic and acidic residues" evidence="9">
    <location>
        <begin position="93"/>
        <end position="122"/>
    </location>
</feature>
<evidence type="ECO:0000256" key="1">
    <source>
        <dbReference type="ARBA" id="ARBA00000900"/>
    </source>
</evidence>